<protein>
    <submittedName>
        <fullName evidence="3">ATP-binding protein</fullName>
    </submittedName>
</protein>
<dbReference type="Gene3D" id="3.40.50.300">
    <property type="entry name" value="P-loop containing nucleotide triphosphate hydrolases"/>
    <property type="match status" value="1"/>
</dbReference>
<evidence type="ECO:0000259" key="1">
    <source>
        <dbReference type="Pfam" id="PF13401"/>
    </source>
</evidence>
<evidence type="ECO:0000313" key="3">
    <source>
        <dbReference type="EMBL" id="WUT48915.1"/>
    </source>
</evidence>
<dbReference type="InterPro" id="IPR052026">
    <property type="entry name" value="ExeA_AAA_ATPase_DNA-bind"/>
</dbReference>
<dbReference type="InterPro" id="IPR049945">
    <property type="entry name" value="AAA_22"/>
</dbReference>
<dbReference type="RefSeq" id="WP_329256686.1">
    <property type="nucleotide sequence ID" value="NZ_CP109011.1"/>
</dbReference>
<dbReference type="Proteomes" id="UP001432168">
    <property type="component" value="Chromosome"/>
</dbReference>
<accession>A0ABZ1XBU5</accession>
<dbReference type="SUPFAM" id="SSF52540">
    <property type="entry name" value="P-loop containing nucleoside triphosphate hydrolases"/>
    <property type="match status" value="1"/>
</dbReference>
<keyword evidence="3" id="KW-0547">Nucleotide-binding</keyword>
<name>A0ABZ1XBU5_9ACTN</name>
<proteinExistence type="predicted"/>
<organism evidence="3 4">
    <name type="scientific">Streptomyces pseudovenezuelae</name>
    <dbReference type="NCBI Taxonomy" id="67350"/>
    <lineage>
        <taxon>Bacteria</taxon>
        <taxon>Bacillati</taxon>
        <taxon>Actinomycetota</taxon>
        <taxon>Actinomycetes</taxon>
        <taxon>Kitasatosporales</taxon>
        <taxon>Streptomycetaceae</taxon>
        <taxon>Streptomyces</taxon>
        <taxon>Streptomyces aurantiacus group</taxon>
    </lineage>
</organism>
<gene>
    <name evidence="2" type="ORF">OG929_00045</name>
    <name evidence="3" type="ORF">OG929_44585</name>
</gene>
<dbReference type="PANTHER" id="PTHR35894">
    <property type="entry name" value="GENERAL SECRETION PATHWAY PROTEIN A-RELATED"/>
    <property type="match status" value="1"/>
</dbReference>
<keyword evidence="3" id="KW-0067">ATP-binding</keyword>
<evidence type="ECO:0000313" key="2">
    <source>
        <dbReference type="EMBL" id="WUT40762.1"/>
    </source>
</evidence>
<keyword evidence="4" id="KW-1185">Reference proteome</keyword>
<dbReference type="InterPro" id="IPR027417">
    <property type="entry name" value="P-loop_NTPase"/>
</dbReference>
<dbReference type="PANTHER" id="PTHR35894:SF1">
    <property type="entry name" value="PHOSPHORIBULOKINASE _ URIDINE KINASE FAMILY"/>
    <property type="match status" value="1"/>
</dbReference>
<dbReference type="EMBL" id="CP109011">
    <property type="protein sequence ID" value="WUT40762.1"/>
    <property type="molecule type" value="Genomic_DNA"/>
</dbReference>
<sequence>MTGQLPPGEGDHYLHRSVPGAQVVTTRPLLRARENIADTVAARAMMCVYGAAGCGKTLAVNCGLRELEPGEEVRQITFRDRTTARAVRYEIFTALGLQGDAPAHPSEFDRLLKDALATKPRTLVVDEAQWLNSEAFEYFRYLWDDYATELALIFVGGPGCYRVLRREPMLSSRVFIWQGFKPLTRAEVLETIPLFHPVWETASSEDIGYADEHAAHGNFRNWSWLTAQVLRGLKRLGREQVDRDVIRWTFSYLGSNGSVGEEE</sequence>
<dbReference type="Pfam" id="PF13401">
    <property type="entry name" value="AAA_22"/>
    <property type="match status" value="1"/>
</dbReference>
<evidence type="ECO:0000313" key="4">
    <source>
        <dbReference type="Proteomes" id="UP001432168"/>
    </source>
</evidence>
<dbReference type="GO" id="GO:0005524">
    <property type="term" value="F:ATP binding"/>
    <property type="evidence" value="ECO:0007669"/>
    <property type="project" value="UniProtKB-KW"/>
</dbReference>
<dbReference type="EMBL" id="CP109011">
    <property type="protein sequence ID" value="WUT48915.1"/>
    <property type="molecule type" value="Genomic_DNA"/>
</dbReference>
<feature type="domain" description="ORC1/DEAH AAA+ ATPase" evidence="1">
    <location>
        <begin position="43"/>
        <end position="164"/>
    </location>
</feature>
<reference evidence="3" key="1">
    <citation type="submission" date="2022-10" db="EMBL/GenBank/DDBJ databases">
        <title>The complete genomes of actinobacterial strains from the NBC collection.</title>
        <authorList>
            <person name="Joergensen T.S."/>
            <person name="Alvarez Arevalo M."/>
            <person name="Sterndorff E.B."/>
            <person name="Faurdal D."/>
            <person name="Vuksanovic O."/>
            <person name="Mourched A.-S."/>
            <person name="Charusanti P."/>
            <person name="Shaw S."/>
            <person name="Blin K."/>
            <person name="Weber T."/>
        </authorList>
    </citation>
    <scope>NUCLEOTIDE SEQUENCE</scope>
    <source>
        <strain evidence="3">NBC_00686</strain>
    </source>
</reference>